<dbReference type="Pfam" id="PF00001">
    <property type="entry name" value="7tm_1"/>
    <property type="match status" value="1"/>
</dbReference>
<feature type="transmembrane region" description="Helical" evidence="11">
    <location>
        <begin position="150"/>
        <end position="171"/>
    </location>
</feature>
<keyword evidence="3" id="KW-1003">Cell membrane</keyword>
<dbReference type="InterPro" id="IPR017452">
    <property type="entry name" value="GPCR_Rhodpsn_7TM"/>
</dbReference>
<dbReference type="InterPro" id="IPR000276">
    <property type="entry name" value="GPCR_Rhodpsn"/>
</dbReference>
<reference evidence="13" key="2">
    <citation type="submission" date="2017-10" db="EMBL/GenBank/DDBJ databases">
        <title>Ladona fulva Genome sequencing and assembly.</title>
        <authorList>
            <person name="Murali S."/>
            <person name="Richards S."/>
            <person name="Bandaranaike D."/>
            <person name="Bellair M."/>
            <person name="Blankenburg K."/>
            <person name="Chao H."/>
            <person name="Dinh H."/>
            <person name="Doddapaneni H."/>
            <person name="Dugan-Rocha S."/>
            <person name="Elkadiri S."/>
            <person name="Gnanaolivu R."/>
            <person name="Hernandez B."/>
            <person name="Skinner E."/>
            <person name="Javaid M."/>
            <person name="Lee S."/>
            <person name="Li M."/>
            <person name="Ming W."/>
            <person name="Munidasa M."/>
            <person name="Muniz J."/>
            <person name="Nguyen L."/>
            <person name="Hughes D."/>
            <person name="Osuji N."/>
            <person name="Pu L.-L."/>
            <person name="Puazo M."/>
            <person name="Qu C."/>
            <person name="Quiroz J."/>
            <person name="Raj R."/>
            <person name="Weissenberger G."/>
            <person name="Xin Y."/>
            <person name="Zou X."/>
            <person name="Han Y."/>
            <person name="Worley K."/>
            <person name="Muzny D."/>
            <person name="Gibbs R."/>
        </authorList>
    </citation>
    <scope>NUCLEOTIDE SEQUENCE</scope>
    <source>
        <strain evidence="13">Sampled in the wild</strain>
    </source>
</reference>
<sequence length="260" mass="28735">NPGYHQLLIPACTLIESGTVCLRLTLILHSSRLFSQILYALVCVVGLGGNTLVIYVVLRYSKMQTVTNMYIVNLAVADEFFLTGIPFLLTVMNMRYWPFGSALCKLYMATTSVNQFTSSIFLTIMSADRYVAVCHPISAPCVRTPFVSKVVALAAWTASALLMIPVFMYASTTGDSCNILWPEGGLMNGQTAFTVYTFILGFFIPLMLIFVFYYLVIRRLRTVGPRYQQKKHAEASDSGIATDVNSTVSAAGGFFSLDLR</sequence>
<name>A0A8K0JUI0_LADFU</name>
<feature type="transmembrane region" description="Helical" evidence="11">
    <location>
        <begin position="38"/>
        <end position="58"/>
    </location>
</feature>
<keyword evidence="5 11" id="KW-1133">Transmembrane helix</keyword>
<feature type="transmembrane region" description="Helical" evidence="11">
    <location>
        <begin position="70"/>
        <end position="91"/>
    </location>
</feature>
<keyword evidence="7 11" id="KW-0472">Membrane</keyword>
<keyword evidence="6 10" id="KW-0297">G-protein coupled receptor</keyword>
<dbReference type="Proteomes" id="UP000792457">
    <property type="component" value="Unassembled WGS sequence"/>
</dbReference>
<dbReference type="PANTHER" id="PTHR24229">
    <property type="entry name" value="NEUROPEPTIDES RECEPTOR"/>
    <property type="match status" value="1"/>
</dbReference>
<dbReference type="PROSITE" id="PS50262">
    <property type="entry name" value="G_PROTEIN_RECEP_F1_2"/>
    <property type="match status" value="1"/>
</dbReference>
<organism evidence="13 14">
    <name type="scientific">Ladona fulva</name>
    <name type="common">Scarce chaser dragonfly</name>
    <name type="synonym">Libellula fulva</name>
    <dbReference type="NCBI Taxonomy" id="123851"/>
    <lineage>
        <taxon>Eukaryota</taxon>
        <taxon>Metazoa</taxon>
        <taxon>Ecdysozoa</taxon>
        <taxon>Arthropoda</taxon>
        <taxon>Hexapoda</taxon>
        <taxon>Insecta</taxon>
        <taxon>Pterygota</taxon>
        <taxon>Palaeoptera</taxon>
        <taxon>Odonata</taxon>
        <taxon>Epiprocta</taxon>
        <taxon>Anisoptera</taxon>
        <taxon>Libelluloidea</taxon>
        <taxon>Libellulidae</taxon>
        <taxon>Ladona</taxon>
    </lineage>
</organism>
<protein>
    <recommendedName>
        <fullName evidence="12">G-protein coupled receptors family 1 profile domain-containing protein</fullName>
    </recommendedName>
</protein>
<evidence type="ECO:0000256" key="7">
    <source>
        <dbReference type="ARBA" id="ARBA00023136"/>
    </source>
</evidence>
<evidence type="ECO:0000259" key="12">
    <source>
        <dbReference type="PROSITE" id="PS50262"/>
    </source>
</evidence>
<evidence type="ECO:0000256" key="10">
    <source>
        <dbReference type="RuleBase" id="RU000688"/>
    </source>
</evidence>
<evidence type="ECO:0000313" key="14">
    <source>
        <dbReference type="Proteomes" id="UP000792457"/>
    </source>
</evidence>
<evidence type="ECO:0000256" key="1">
    <source>
        <dbReference type="ARBA" id="ARBA00004651"/>
    </source>
</evidence>
<dbReference type="Gene3D" id="1.20.1070.10">
    <property type="entry name" value="Rhodopsin 7-helix transmembrane proteins"/>
    <property type="match status" value="1"/>
</dbReference>
<evidence type="ECO:0000256" key="6">
    <source>
        <dbReference type="ARBA" id="ARBA00023040"/>
    </source>
</evidence>
<dbReference type="PRINTS" id="PR00237">
    <property type="entry name" value="GPCRRHODOPSN"/>
</dbReference>
<keyword evidence="14" id="KW-1185">Reference proteome</keyword>
<gene>
    <name evidence="13" type="ORF">J437_LFUL003555</name>
</gene>
<comment type="caution">
    <text evidence="13">The sequence shown here is derived from an EMBL/GenBank/DDBJ whole genome shotgun (WGS) entry which is preliminary data.</text>
</comment>
<accession>A0A8K0JUI0</accession>
<dbReference type="SUPFAM" id="SSF81321">
    <property type="entry name" value="Family A G protein-coupled receptor-like"/>
    <property type="match status" value="1"/>
</dbReference>
<evidence type="ECO:0000256" key="8">
    <source>
        <dbReference type="ARBA" id="ARBA00023170"/>
    </source>
</evidence>
<dbReference type="OrthoDB" id="6076970at2759"/>
<dbReference type="GO" id="GO:0004930">
    <property type="term" value="F:G protein-coupled receptor activity"/>
    <property type="evidence" value="ECO:0007669"/>
    <property type="project" value="UniProtKB-KW"/>
</dbReference>
<comment type="similarity">
    <text evidence="2 10">Belongs to the G-protein coupled receptor 1 family.</text>
</comment>
<feature type="transmembrane region" description="Helical" evidence="11">
    <location>
        <begin position="191"/>
        <end position="216"/>
    </location>
</feature>
<keyword evidence="4 10" id="KW-0812">Transmembrane</keyword>
<evidence type="ECO:0000256" key="4">
    <source>
        <dbReference type="ARBA" id="ARBA00022692"/>
    </source>
</evidence>
<dbReference type="GO" id="GO:0042277">
    <property type="term" value="F:peptide binding"/>
    <property type="evidence" value="ECO:0007669"/>
    <property type="project" value="TreeGrafter"/>
</dbReference>
<dbReference type="GO" id="GO:0043005">
    <property type="term" value="C:neuron projection"/>
    <property type="evidence" value="ECO:0007669"/>
    <property type="project" value="TreeGrafter"/>
</dbReference>
<dbReference type="EMBL" id="KZ308146">
    <property type="protein sequence ID" value="KAG8222910.1"/>
    <property type="molecule type" value="Genomic_DNA"/>
</dbReference>
<evidence type="ECO:0000256" key="11">
    <source>
        <dbReference type="SAM" id="Phobius"/>
    </source>
</evidence>
<evidence type="ECO:0000256" key="9">
    <source>
        <dbReference type="ARBA" id="ARBA00023224"/>
    </source>
</evidence>
<keyword evidence="8 10" id="KW-0675">Receptor</keyword>
<reference evidence="13" key="1">
    <citation type="submission" date="2013-04" db="EMBL/GenBank/DDBJ databases">
        <authorList>
            <person name="Qu J."/>
            <person name="Murali S.C."/>
            <person name="Bandaranaike D."/>
            <person name="Bellair M."/>
            <person name="Blankenburg K."/>
            <person name="Chao H."/>
            <person name="Dinh H."/>
            <person name="Doddapaneni H."/>
            <person name="Downs B."/>
            <person name="Dugan-Rocha S."/>
            <person name="Elkadiri S."/>
            <person name="Gnanaolivu R.D."/>
            <person name="Hernandez B."/>
            <person name="Javaid M."/>
            <person name="Jayaseelan J.C."/>
            <person name="Lee S."/>
            <person name="Li M."/>
            <person name="Ming W."/>
            <person name="Munidasa M."/>
            <person name="Muniz J."/>
            <person name="Nguyen L."/>
            <person name="Ongeri F."/>
            <person name="Osuji N."/>
            <person name="Pu L.-L."/>
            <person name="Puazo M."/>
            <person name="Qu C."/>
            <person name="Quiroz J."/>
            <person name="Raj R."/>
            <person name="Weissenberger G."/>
            <person name="Xin Y."/>
            <person name="Zou X."/>
            <person name="Han Y."/>
            <person name="Richards S."/>
            <person name="Worley K."/>
            <person name="Muzny D."/>
            <person name="Gibbs R."/>
        </authorList>
    </citation>
    <scope>NUCLEOTIDE SEQUENCE</scope>
    <source>
        <strain evidence="13">Sampled in the wild</strain>
    </source>
</reference>
<feature type="non-terminal residue" evidence="13">
    <location>
        <position position="260"/>
    </location>
</feature>
<feature type="domain" description="G-protein coupled receptors family 1 profile" evidence="12">
    <location>
        <begin position="49"/>
        <end position="260"/>
    </location>
</feature>
<evidence type="ECO:0000256" key="5">
    <source>
        <dbReference type="ARBA" id="ARBA00022989"/>
    </source>
</evidence>
<evidence type="ECO:0000313" key="13">
    <source>
        <dbReference type="EMBL" id="KAG8222910.1"/>
    </source>
</evidence>
<keyword evidence="9 10" id="KW-0807">Transducer</keyword>
<comment type="subcellular location">
    <subcellularLocation>
        <location evidence="1">Cell membrane</location>
        <topology evidence="1">Multi-pass membrane protein</topology>
    </subcellularLocation>
</comment>
<evidence type="ECO:0000256" key="3">
    <source>
        <dbReference type="ARBA" id="ARBA00022475"/>
    </source>
</evidence>
<dbReference type="PANTHER" id="PTHR24229:SF40">
    <property type="entry name" value="ALLATOSTATIN C RECEPTOR 1-RELATED"/>
    <property type="match status" value="1"/>
</dbReference>
<dbReference type="PROSITE" id="PS00237">
    <property type="entry name" value="G_PROTEIN_RECEP_F1_1"/>
    <property type="match status" value="1"/>
</dbReference>
<proteinExistence type="inferred from homology"/>
<evidence type="ECO:0000256" key="2">
    <source>
        <dbReference type="ARBA" id="ARBA00010663"/>
    </source>
</evidence>
<dbReference type="AlphaFoldDB" id="A0A8K0JUI0"/>
<dbReference type="GO" id="GO:0005886">
    <property type="term" value="C:plasma membrane"/>
    <property type="evidence" value="ECO:0007669"/>
    <property type="project" value="UniProtKB-SubCell"/>
</dbReference>